<feature type="compositionally biased region" description="Basic and acidic residues" evidence="1">
    <location>
        <begin position="454"/>
        <end position="463"/>
    </location>
</feature>
<dbReference type="RefSeq" id="WP_108133211.1">
    <property type="nucleotide sequence ID" value="NZ_PXNS01000010.1"/>
</dbReference>
<dbReference type="EMBL" id="PXNS01000010">
    <property type="protein sequence ID" value="PTL92512.1"/>
    <property type="molecule type" value="Genomic_DNA"/>
</dbReference>
<feature type="domain" description="DUF5924" evidence="4">
    <location>
        <begin position="12"/>
        <end position="268"/>
    </location>
</feature>
<evidence type="ECO:0000256" key="1">
    <source>
        <dbReference type="SAM" id="MobiDB-lite"/>
    </source>
</evidence>
<dbReference type="Pfam" id="PF19346">
    <property type="entry name" value="DUF5924"/>
    <property type="match status" value="1"/>
</dbReference>
<feature type="transmembrane region" description="Helical" evidence="2">
    <location>
        <begin position="207"/>
        <end position="227"/>
    </location>
</feature>
<dbReference type="InterPro" id="IPR045968">
    <property type="entry name" value="DUF5924"/>
</dbReference>
<feature type="compositionally biased region" description="Basic and acidic residues" evidence="1">
    <location>
        <begin position="409"/>
        <end position="425"/>
    </location>
</feature>
<feature type="transmembrane region" description="Helical" evidence="2">
    <location>
        <begin position="149"/>
        <end position="171"/>
    </location>
</feature>
<gene>
    <name evidence="5" type="ORF">C6W88_16060</name>
</gene>
<dbReference type="Pfam" id="PF11141">
    <property type="entry name" value="DUF2914"/>
    <property type="match status" value="1"/>
</dbReference>
<comment type="caution">
    <text evidence="5">The sequence shown here is derived from an EMBL/GenBank/DDBJ whole genome shotgun (WGS) entry which is preliminary data.</text>
</comment>
<feature type="transmembrane region" description="Helical" evidence="2">
    <location>
        <begin position="177"/>
        <end position="195"/>
    </location>
</feature>
<name>A0ABX5ISM2_9GAMM</name>
<keyword evidence="2" id="KW-0812">Transmembrane</keyword>
<feature type="transmembrane region" description="Helical" evidence="2">
    <location>
        <begin position="52"/>
        <end position="69"/>
    </location>
</feature>
<feature type="region of interest" description="Disordered" evidence="1">
    <location>
        <begin position="376"/>
        <end position="463"/>
    </location>
</feature>
<feature type="transmembrane region" description="Helical" evidence="2">
    <location>
        <begin position="28"/>
        <end position="46"/>
    </location>
</feature>
<evidence type="ECO:0000256" key="2">
    <source>
        <dbReference type="SAM" id="Phobius"/>
    </source>
</evidence>
<organism evidence="5 6">
    <name type="scientific">Halomonas litopenaei</name>
    <dbReference type="NCBI Taxonomy" id="2109328"/>
    <lineage>
        <taxon>Bacteria</taxon>
        <taxon>Pseudomonadati</taxon>
        <taxon>Pseudomonadota</taxon>
        <taxon>Gammaproteobacteria</taxon>
        <taxon>Oceanospirillales</taxon>
        <taxon>Halomonadaceae</taxon>
        <taxon>Halomonas</taxon>
    </lineage>
</organism>
<feature type="compositionally biased region" description="Basic and acidic residues" evidence="1">
    <location>
        <begin position="386"/>
        <end position="401"/>
    </location>
</feature>
<dbReference type="Proteomes" id="UP000241895">
    <property type="component" value="Unassembled WGS sequence"/>
</dbReference>
<dbReference type="InterPro" id="IPR022606">
    <property type="entry name" value="DUF2914"/>
</dbReference>
<feature type="domain" description="DUF2914" evidence="3">
    <location>
        <begin position="279"/>
        <end position="344"/>
    </location>
</feature>
<keyword evidence="2" id="KW-0472">Membrane</keyword>
<evidence type="ECO:0000259" key="4">
    <source>
        <dbReference type="Pfam" id="PF19346"/>
    </source>
</evidence>
<keyword evidence="6" id="KW-1185">Reference proteome</keyword>
<evidence type="ECO:0000259" key="3">
    <source>
        <dbReference type="Pfam" id="PF11141"/>
    </source>
</evidence>
<proteinExistence type="predicted"/>
<feature type="compositionally biased region" description="Basic and acidic residues" evidence="1">
    <location>
        <begin position="432"/>
        <end position="444"/>
    </location>
</feature>
<protein>
    <submittedName>
        <fullName evidence="5">DUF2914 domain-containing protein</fullName>
    </submittedName>
</protein>
<accession>A0ABX5ISM2</accession>
<sequence>MPSSPPQRTTLNATQRFIETWVARLRPWHWLWPPLAFAAGVASFFLVERQQWLGVLLAGGMLLAWTLLLSESLIGRLMVRRGYPALPRGVTTFIAQMIHQETLFFALPFLVATTVWSSGQALFTLFMLGMAVLSIVDPLYYRLAERKRWLYFVFHAQCVFLVVLVTLPLVLHLSTGQSMLAAAVAMVVFSLPSLLHLLRPMSPARWLAMFALLPLLAGVAWLGRVWVPPATLWLSGSALSPAFDEAARTPQGSMALTPEALSSRGLYAYTAIHAPRGLKEEVVHEWRHEGELVDRIALNIYGGRAEGYRAWTRKQNFPEASSGSWRIDVMTAGGQRIGVLRFEVAEDPGAATTADASIDTQAGIPGLRLRWLTARPEGQQETPDMASDKARQQEPPNHEEPAPAEEDAGEPKDDTGQSGETRESDSAGEQPAEQKGDREGKEEQAPQADDEGEHDNGETGRES</sequence>
<evidence type="ECO:0000313" key="6">
    <source>
        <dbReference type="Proteomes" id="UP000241895"/>
    </source>
</evidence>
<feature type="transmembrane region" description="Helical" evidence="2">
    <location>
        <begin position="121"/>
        <end position="140"/>
    </location>
</feature>
<keyword evidence="2" id="KW-1133">Transmembrane helix</keyword>
<evidence type="ECO:0000313" key="5">
    <source>
        <dbReference type="EMBL" id="PTL92512.1"/>
    </source>
</evidence>
<reference evidence="5 6" key="1">
    <citation type="submission" date="2018-03" db="EMBL/GenBank/DDBJ databases">
        <authorList>
            <person name="Zhou J."/>
            <person name="Li X."/>
            <person name="Xue M."/>
            <person name="Yin J."/>
        </authorList>
    </citation>
    <scope>NUCLEOTIDE SEQUENCE [LARGE SCALE GENOMIC DNA]</scope>
    <source>
        <strain evidence="5 6">SYSU ZJ2214</strain>
    </source>
</reference>